<dbReference type="PANTHER" id="PTHR48100:SF2">
    <property type="entry name" value="CONSERVED PROTEIN"/>
    <property type="match status" value="1"/>
</dbReference>
<evidence type="ECO:0000313" key="2">
    <source>
        <dbReference type="Proteomes" id="UP001165667"/>
    </source>
</evidence>
<dbReference type="InterPro" id="IPR013078">
    <property type="entry name" value="His_Pase_superF_clade-1"/>
</dbReference>
<keyword evidence="2" id="KW-1185">Reference proteome</keyword>
<organism evidence="1 2">
    <name type="scientific">Lichenifustis flavocetrariae</name>
    <dbReference type="NCBI Taxonomy" id="2949735"/>
    <lineage>
        <taxon>Bacteria</taxon>
        <taxon>Pseudomonadati</taxon>
        <taxon>Pseudomonadota</taxon>
        <taxon>Alphaproteobacteria</taxon>
        <taxon>Hyphomicrobiales</taxon>
        <taxon>Lichenihabitantaceae</taxon>
        <taxon>Lichenifustis</taxon>
    </lineage>
</organism>
<dbReference type="Gene3D" id="3.40.50.1240">
    <property type="entry name" value="Phosphoglycerate mutase-like"/>
    <property type="match status" value="1"/>
</dbReference>
<dbReference type="Proteomes" id="UP001165667">
    <property type="component" value="Unassembled WGS sequence"/>
</dbReference>
<name>A0AA42CIS2_9HYPH</name>
<reference evidence="1" key="1">
    <citation type="submission" date="2022-05" db="EMBL/GenBank/DDBJ databases">
        <authorList>
            <person name="Pankratov T."/>
        </authorList>
    </citation>
    <scope>NUCLEOTIDE SEQUENCE</scope>
    <source>
        <strain evidence="1">BP6-180914</strain>
    </source>
</reference>
<dbReference type="SUPFAM" id="SSF53254">
    <property type="entry name" value="Phosphoglycerate mutase-like"/>
    <property type="match status" value="1"/>
</dbReference>
<dbReference type="CDD" id="cd07067">
    <property type="entry name" value="HP_PGM_like"/>
    <property type="match status" value="1"/>
</dbReference>
<dbReference type="SMART" id="SM00855">
    <property type="entry name" value="PGAM"/>
    <property type="match status" value="1"/>
</dbReference>
<dbReference type="InterPro" id="IPR050275">
    <property type="entry name" value="PGM_Phosphatase"/>
</dbReference>
<dbReference type="EMBL" id="JAMOIM010000002">
    <property type="protein sequence ID" value="MCW6507186.1"/>
    <property type="molecule type" value="Genomic_DNA"/>
</dbReference>
<dbReference type="PANTHER" id="PTHR48100">
    <property type="entry name" value="BROAD-SPECIFICITY PHOSPHATASE YOR283W-RELATED"/>
    <property type="match status" value="1"/>
</dbReference>
<dbReference type="RefSeq" id="WP_282583555.1">
    <property type="nucleotide sequence ID" value="NZ_JAMOIM010000002.1"/>
</dbReference>
<comment type="caution">
    <text evidence="1">The sequence shown here is derived from an EMBL/GenBank/DDBJ whole genome shotgun (WGS) entry which is preliminary data.</text>
</comment>
<dbReference type="Pfam" id="PF00300">
    <property type="entry name" value="His_Phos_1"/>
    <property type="match status" value="1"/>
</dbReference>
<dbReference type="InterPro" id="IPR029033">
    <property type="entry name" value="His_PPase_superfam"/>
</dbReference>
<accession>A0AA42CIS2</accession>
<dbReference type="GO" id="GO:0016791">
    <property type="term" value="F:phosphatase activity"/>
    <property type="evidence" value="ECO:0007669"/>
    <property type="project" value="TreeGrafter"/>
</dbReference>
<gene>
    <name evidence="1" type="ORF">M8523_04035</name>
</gene>
<dbReference type="AlphaFoldDB" id="A0AA42CIS2"/>
<protein>
    <submittedName>
        <fullName evidence="1">Histidine phosphatase family protein</fullName>
    </submittedName>
</protein>
<dbReference type="GO" id="GO:0005737">
    <property type="term" value="C:cytoplasm"/>
    <property type="evidence" value="ECO:0007669"/>
    <property type="project" value="TreeGrafter"/>
</dbReference>
<proteinExistence type="predicted"/>
<evidence type="ECO:0000313" key="1">
    <source>
        <dbReference type="EMBL" id="MCW6507186.1"/>
    </source>
</evidence>
<sequence length="197" mass="21026">MTRVFLVRHGTHDVVGKVLAGRMPGVSLSAEGHRQAVALADHFAGAQIRAVWSSPLERCQQTAAPIAQRHGLRVELSEALIEIDCGEWTGKSFEVLTGDPRWRAWNAERGQAAVPGGETAAAVCARVMGLLQKLMNDGGGATILVTHSDIIKFAMLGLLGAALDVHDRLEIDPASVTTLDLWHGGGKIVRSNQIVSL</sequence>